<dbReference type="Proteomes" id="UP000887561">
    <property type="component" value="Unplaced"/>
</dbReference>
<name>A0A915MNK9_MELJA</name>
<feature type="region of interest" description="Disordered" evidence="1">
    <location>
        <begin position="26"/>
        <end position="100"/>
    </location>
</feature>
<protein>
    <submittedName>
        <fullName evidence="3">Uncharacterized protein</fullName>
    </submittedName>
</protein>
<dbReference type="WBParaSite" id="scaffold43166_cov904.g24100">
    <property type="protein sequence ID" value="scaffold43166_cov904.g24100"/>
    <property type="gene ID" value="scaffold43166_cov904.g24100"/>
</dbReference>
<evidence type="ECO:0000256" key="1">
    <source>
        <dbReference type="SAM" id="MobiDB-lite"/>
    </source>
</evidence>
<organism evidence="2 3">
    <name type="scientific">Meloidogyne javanica</name>
    <name type="common">Root-knot nematode worm</name>
    <dbReference type="NCBI Taxonomy" id="6303"/>
    <lineage>
        <taxon>Eukaryota</taxon>
        <taxon>Metazoa</taxon>
        <taxon>Ecdysozoa</taxon>
        <taxon>Nematoda</taxon>
        <taxon>Chromadorea</taxon>
        <taxon>Rhabditida</taxon>
        <taxon>Tylenchina</taxon>
        <taxon>Tylenchomorpha</taxon>
        <taxon>Tylenchoidea</taxon>
        <taxon>Meloidogynidae</taxon>
        <taxon>Meloidogyninae</taxon>
        <taxon>Meloidogyne</taxon>
        <taxon>Meloidogyne incognita group</taxon>
    </lineage>
</organism>
<accession>A0A915MNK9</accession>
<keyword evidence="2" id="KW-1185">Reference proteome</keyword>
<feature type="compositionally biased region" description="Polar residues" evidence="1">
    <location>
        <begin position="78"/>
        <end position="91"/>
    </location>
</feature>
<sequence length="115" mass="12854">DDHATEINRKLQEIIQRENLKKQQALQTIRGQQVSSLPNSSSASNPSTSNQYCMHSLASSSTTDSEIMKEPLKIAEQPEQNVTPSSSNNSVDRGRKRRECKAKVDALELEQAEEK</sequence>
<evidence type="ECO:0000313" key="3">
    <source>
        <dbReference type="WBParaSite" id="scaffold43166_cov904.g24100"/>
    </source>
</evidence>
<feature type="compositionally biased region" description="Low complexity" evidence="1">
    <location>
        <begin position="35"/>
        <end position="50"/>
    </location>
</feature>
<evidence type="ECO:0000313" key="2">
    <source>
        <dbReference type="Proteomes" id="UP000887561"/>
    </source>
</evidence>
<feature type="compositionally biased region" description="Polar residues" evidence="1">
    <location>
        <begin position="51"/>
        <end position="65"/>
    </location>
</feature>
<proteinExistence type="predicted"/>
<reference evidence="3" key="1">
    <citation type="submission" date="2022-11" db="UniProtKB">
        <authorList>
            <consortium name="WormBaseParasite"/>
        </authorList>
    </citation>
    <scope>IDENTIFICATION</scope>
</reference>
<dbReference type="AlphaFoldDB" id="A0A915MNK9"/>